<comment type="caution">
    <text evidence="1">The sequence shown here is derived from an EMBL/GenBank/DDBJ whole genome shotgun (WGS) entry which is preliminary data.</text>
</comment>
<evidence type="ECO:0000313" key="1">
    <source>
        <dbReference type="EMBL" id="CAJ1945705.1"/>
    </source>
</evidence>
<accession>A0AAD2D0P0</accession>
<proteinExistence type="predicted"/>
<organism evidence="1 2">
    <name type="scientific">Cylindrotheca closterium</name>
    <dbReference type="NCBI Taxonomy" id="2856"/>
    <lineage>
        <taxon>Eukaryota</taxon>
        <taxon>Sar</taxon>
        <taxon>Stramenopiles</taxon>
        <taxon>Ochrophyta</taxon>
        <taxon>Bacillariophyta</taxon>
        <taxon>Bacillariophyceae</taxon>
        <taxon>Bacillariophycidae</taxon>
        <taxon>Bacillariales</taxon>
        <taxon>Bacillariaceae</taxon>
        <taxon>Cylindrotheca</taxon>
    </lineage>
</organism>
<reference evidence="1" key="1">
    <citation type="submission" date="2023-08" db="EMBL/GenBank/DDBJ databases">
        <authorList>
            <person name="Audoor S."/>
            <person name="Bilcke G."/>
        </authorList>
    </citation>
    <scope>NUCLEOTIDE SEQUENCE</scope>
</reference>
<gene>
    <name evidence="1" type="ORF">CYCCA115_LOCUS9850</name>
</gene>
<dbReference type="EMBL" id="CAKOGP040001459">
    <property type="protein sequence ID" value="CAJ1945705.1"/>
    <property type="molecule type" value="Genomic_DNA"/>
</dbReference>
<sequence>RLMRRWKFPCSPSDWNQVWEGLSNGWMEKIVWMMVDIEEDSEIVAAVVVSGVFGSKKTSLLTLLDCIFFPENILRLTTLDCLLRFIHGHVLLLVAAGSLGSMPSTLNKESV</sequence>
<keyword evidence="2" id="KW-1185">Reference proteome</keyword>
<evidence type="ECO:0000313" key="2">
    <source>
        <dbReference type="Proteomes" id="UP001295423"/>
    </source>
</evidence>
<feature type="non-terminal residue" evidence="1">
    <location>
        <position position="1"/>
    </location>
</feature>
<name>A0AAD2D0P0_9STRA</name>
<protein>
    <submittedName>
        <fullName evidence="1">Uncharacterized protein</fullName>
    </submittedName>
</protein>
<dbReference type="Proteomes" id="UP001295423">
    <property type="component" value="Unassembled WGS sequence"/>
</dbReference>
<dbReference type="AlphaFoldDB" id="A0AAD2D0P0"/>